<evidence type="ECO:0000256" key="1">
    <source>
        <dbReference type="ARBA" id="ARBA00023157"/>
    </source>
</evidence>
<accession>A0A7I8VCP9</accession>
<keyword evidence="2" id="KW-1133">Transmembrane helix</keyword>
<proteinExistence type="predicted"/>
<gene>
    <name evidence="4" type="ORF">DGYR_LOCUS2081</name>
</gene>
<evidence type="ECO:0000313" key="5">
    <source>
        <dbReference type="Proteomes" id="UP000549394"/>
    </source>
</evidence>
<sequence>MIGNRAHGPLQQGIFHTVIEMRFKQLKLKSCQSCSSCPNLAVYEGPDKYPDATLVKNRLITKICGNQIPPMIVSAGDKLVLKFDPKNNKGEAAFNITFTTVELKMFNCPKKQAIGAHEQGIRSPLYGVEAFAPKLNCSHIIRPKKGYKYVRIDVLSLQMGIDKDKNFPLHTISIFDNTSKLIGATYQGKGNANSILITIKKLLVKDALLIIIDSKSKHILNHTQNTLKFEGSSLIIEFASKNFKKDEEFLLEVKFTEFQMSGWKIALITVAVVAFVFVVVGVGLFAIKRIKNRHNYEIIRSEETGETQKID</sequence>
<dbReference type="InterPro" id="IPR035914">
    <property type="entry name" value="Sperma_CUB_dom_sf"/>
</dbReference>
<name>A0A7I8VCP9_9ANNE</name>
<dbReference type="CDD" id="cd00041">
    <property type="entry name" value="CUB"/>
    <property type="match status" value="1"/>
</dbReference>
<feature type="transmembrane region" description="Helical" evidence="2">
    <location>
        <begin position="265"/>
        <end position="287"/>
    </location>
</feature>
<evidence type="ECO:0000256" key="2">
    <source>
        <dbReference type="SAM" id="Phobius"/>
    </source>
</evidence>
<feature type="domain" description="CUB" evidence="3">
    <location>
        <begin position="18"/>
        <end position="98"/>
    </location>
</feature>
<keyword evidence="2" id="KW-0812">Transmembrane</keyword>
<dbReference type="InterPro" id="IPR000859">
    <property type="entry name" value="CUB_dom"/>
</dbReference>
<evidence type="ECO:0000259" key="3">
    <source>
        <dbReference type="Pfam" id="PF00431"/>
    </source>
</evidence>
<keyword evidence="1" id="KW-1015">Disulfide bond</keyword>
<protein>
    <submittedName>
        <fullName evidence="4">DgyrCDS2232</fullName>
    </submittedName>
</protein>
<organism evidence="4 5">
    <name type="scientific">Dimorphilus gyrociliatus</name>
    <dbReference type="NCBI Taxonomy" id="2664684"/>
    <lineage>
        <taxon>Eukaryota</taxon>
        <taxon>Metazoa</taxon>
        <taxon>Spiralia</taxon>
        <taxon>Lophotrochozoa</taxon>
        <taxon>Annelida</taxon>
        <taxon>Polychaeta</taxon>
        <taxon>Polychaeta incertae sedis</taxon>
        <taxon>Dinophilidae</taxon>
        <taxon>Dimorphilus</taxon>
    </lineage>
</organism>
<keyword evidence="2" id="KW-0472">Membrane</keyword>
<dbReference type="Pfam" id="PF00431">
    <property type="entry name" value="CUB"/>
    <property type="match status" value="1"/>
</dbReference>
<reference evidence="4 5" key="1">
    <citation type="submission" date="2020-08" db="EMBL/GenBank/DDBJ databases">
        <authorList>
            <person name="Hejnol A."/>
        </authorList>
    </citation>
    <scope>NUCLEOTIDE SEQUENCE [LARGE SCALE GENOMIC DNA]</scope>
</reference>
<comment type="caution">
    <text evidence="4">The sequence shown here is derived from an EMBL/GenBank/DDBJ whole genome shotgun (WGS) entry which is preliminary data.</text>
</comment>
<dbReference type="AlphaFoldDB" id="A0A7I8VCP9"/>
<dbReference type="Gene3D" id="2.60.120.290">
    <property type="entry name" value="Spermadhesin, CUB domain"/>
    <property type="match status" value="1"/>
</dbReference>
<dbReference type="SUPFAM" id="SSF49854">
    <property type="entry name" value="Spermadhesin, CUB domain"/>
    <property type="match status" value="1"/>
</dbReference>
<evidence type="ECO:0000313" key="4">
    <source>
        <dbReference type="EMBL" id="CAD5113032.1"/>
    </source>
</evidence>
<dbReference type="Proteomes" id="UP000549394">
    <property type="component" value="Unassembled WGS sequence"/>
</dbReference>
<keyword evidence="5" id="KW-1185">Reference proteome</keyword>
<dbReference type="EMBL" id="CAJFCJ010000003">
    <property type="protein sequence ID" value="CAD5113032.1"/>
    <property type="molecule type" value="Genomic_DNA"/>
</dbReference>